<dbReference type="EMBL" id="RCSS01000446">
    <property type="protein sequence ID" value="RVD91675.1"/>
    <property type="molecule type" value="Genomic_DNA"/>
</dbReference>
<gene>
    <name evidence="2" type="ORF">TUBRATIS_18660</name>
    <name evidence="1" type="ORF">TUBRATIS_19760</name>
</gene>
<protein>
    <submittedName>
        <fullName evidence="2">Uncharacterized protein</fullName>
    </submittedName>
</protein>
<name>A0A437AKF7_9MICR</name>
<proteinExistence type="predicted"/>
<dbReference type="AlphaFoldDB" id="A0A437AKF7"/>
<dbReference type="OrthoDB" id="2196873at2759"/>
<evidence type="ECO:0000313" key="1">
    <source>
        <dbReference type="EMBL" id="RVD91561.1"/>
    </source>
</evidence>
<dbReference type="Proteomes" id="UP000282876">
    <property type="component" value="Unassembled WGS sequence"/>
</dbReference>
<dbReference type="VEuPathDB" id="MicrosporidiaDB:TUBRATIS_18660"/>
<dbReference type="VEuPathDB" id="MicrosporidiaDB:TUBRATIS_19760"/>
<comment type="caution">
    <text evidence="2">The sequence shown here is derived from an EMBL/GenBank/DDBJ whole genome shotgun (WGS) entry which is preliminary data.</text>
</comment>
<evidence type="ECO:0000313" key="2">
    <source>
        <dbReference type="EMBL" id="RVD91675.1"/>
    </source>
</evidence>
<dbReference type="EMBL" id="RCSS01000481">
    <property type="protein sequence ID" value="RVD91561.1"/>
    <property type="molecule type" value="Genomic_DNA"/>
</dbReference>
<organism evidence="2 3">
    <name type="scientific">Tubulinosema ratisbonensis</name>
    <dbReference type="NCBI Taxonomy" id="291195"/>
    <lineage>
        <taxon>Eukaryota</taxon>
        <taxon>Fungi</taxon>
        <taxon>Fungi incertae sedis</taxon>
        <taxon>Microsporidia</taxon>
        <taxon>Tubulinosematoidea</taxon>
        <taxon>Tubulinosematidae</taxon>
        <taxon>Tubulinosema</taxon>
    </lineage>
</organism>
<accession>A0A437AKF7</accession>
<reference evidence="2 3" key="1">
    <citation type="submission" date="2018-10" db="EMBL/GenBank/DDBJ databases">
        <title>Draft genome sequence of the microsporidian Tubulinosema ratisbonensis.</title>
        <authorList>
            <person name="Polonais V."/>
            <person name="Peyretaillade E."/>
            <person name="Niehus S."/>
            <person name="Wawrzyniak I."/>
            <person name="Franchet A."/>
            <person name="Gaspin C."/>
            <person name="Reichstadt M."/>
            <person name="Belser C."/>
            <person name="Labadie K."/>
            <person name="Delbac F."/>
            <person name="Ferrandon D."/>
        </authorList>
    </citation>
    <scope>NUCLEOTIDE SEQUENCE [LARGE SCALE GENOMIC DNA]</scope>
    <source>
        <strain evidence="2 3">Franzen</strain>
    </source>
</reference>
<sequence length="189" mass="22316">MNIKEKIEKLKSSKKFTKPSLSKYGTGTFLSIDSPKSLTQEIEELYHLFDKELNIQNIPNQPIKLSSKKELENELSLLNLIIKIIKLILILEEENKKESINEYKKLCKNIVELTKYDTFNKVFVNVWFHSLYLESNLVYGILENKRSVDDKCLVYFLREYKHFGEVVQKNKGVKLVRLDELENELIKEK</sequence>
<evidence type="ECO:0000313" key="3">
    <source>
        <dbReference type="Proteomes" id="UP000282876"/>
    </source>
</evidence>
<keyword evidence="3" id="KW-1185">Reference proteome</keyword>